<feature type="compositionally biased region" description="Basic and acidic residues" evidence="10">
    <location>
        <begin position="964"/>
        <end position="985"/>
    </location>
</feature>
<comment type="caution">
    <text evidence="12">The sequence shown here is derived from an EMBL/GenBank/DDBJ whole genome shotgun (WGS) entry which is preliminary data.</text>
</comment>
<comment type="catalytic activity">
    <reaction evidence="7">
        <text>L-threonyl-[protein] + ATP = O-phospho-L-threonyl-[protein] + ADP + H(+)</text>
        <dbReference type="Rhea" id="RHEA:46608"/>
        <dbReference type="Rhea" id="RHEA-COMP:11060"/>
        <dbReference type="Rhea" id="RHEA-COMP:11605"/>
        <dbReference type="ChEBI" id="CHEBI:15378"/>
        <dbReference type="ChEBI" id="CHEBI:30013"/>
        <dbReference type="ChEBI" id="CHEBI:30616"/>
        <dbReference type="ChEBI" id="CHEBI:61977"/>
        <dbReference type="ChEBI" id="CHEBI:456216"/>
        <dbReference type="EC" id="2.7.11.1"/>
    </reaction>
</comment>
<evidence type="ECO:0000256" key="7">
    <source>
        <dbReference type="ARBA" id="ARBA00047899"/>
    </source>
</evidence>
<protein>
    <recommendedName>
        <fullName evidence="1">non-specific serine/threonine protein kinase</fullName>
        <ecNumber evidence="1">2.7.11.1</ecNumber>
    </recommendedName>
</protein>
<feature type="compositionally biased region" description="Polar residues" evidence="10">
    <location>
        <begin position="1228"/>
        <end position="1238"/>
    </location>
</feature>
<feature type="compositionally biased region" description="Acidic residues" evidence="10">
    <location>
        <begin position="509"/>
        <end position="529"/>
    </location>
</feature>
<sequence length="1303" mass="150475">MSQSDEEGAEDYKKGGYHPVHPGEIYNNRYRVEKKLGWGHFSTVWCCTDLLKNHIVAMKIIKSAPHYMEAARDEIVLLSQIADGDPQDNNCCVHLLDHFEHEGPNGVHMCMIFEPLGSNLLSLIKRYNYRGIPLPIVKHLCKQILIALDYTHRELSIIHTDLKPENILLVHSHKLDDVREKLKEQLQLNETDKSKQEEENKSIEQLKRLAISGSDASEGNDNVYSKINTIFYRSDIMQEIKKKKKMEKYEIKVVDFGNACWKQKHFTNNIQTRQYRSPEVILGYEYDETSDIFSFGCIVFELLTGDLLFDPHNSEDWDRDEDHIALFIELLGPISKQASLEGKWSKEIFNRKKGELKHIKQLNYWPLRSVMIKKYHTIPERADELCSFLVPCLAFDPKQRPSAGQLLQHSWLQIHEDGESLTGYEWVEKPMPGEEADMKGGSKDKEREKNKNNGNENESENGQQQENSKKNKKKNKKKSKIGSNKNQNQNGQQDGEEGNNNNNNNEQVGDSDEEQSSDDEDDDSDETDSDQEKENNNNQNHNNQNQSENGSNKDDDQVKIKNTKNMEGLDATPMNPKVVYDLDLYPVDEESEDEESDSGEEEDDSDDGSDSDDDDDDDEEEEDDDEDDEEEEDDEDQDGIDDEDEDNSEEEEDDDDEQEGNEHVINIGKKKRKANKAMKIKIINGKSQSNAGKRISSSNGKKFSSNKYNFNNKYVQNQNQNHNLINEYHDLNDGSTTQSSTITDQFSGSTSQEVDDDDDDEDDEDELNGIKGNKLKKGGKMKIRLNKQKIHKDEFDEDEDEDEEDSENESDSQDDEEDDDDDQSNKYKKLKLLNKKLNQNKTKSKKSKNPNYYSKTFKPSSAKKNQFSFFTPHKSASPSGHAITDLILNMQKMKKEQQNKERQRQKQIEKELRMLKKKKNIGDNQEESDEEEDDDDEEDDEDEEDNDNSNDNKGNKKKQQQQQKSEKQQLKDIDDFFDSISKRFNNDPIQQSYEDKKVKQTQKNRWKSKEEKILDFLLNDKLDLNDYDKNKSKSKNKKKQNKQKNNQNEEDQQQNNKNNNMNNKQIQQQKKRGRGKREKGNVKQKQFNKKQNNGNDNDEDNDEDNESSLYSDSFSSSDHSSHSSSNSSSDSDSDSNSSQSSSFISSSPSSSKQHSSSDNNNGSQSLSTKEDNLQLELKKKKKKSKKLKGIKKNEIIKTEMERINKKKEKLKKKKANYKRNKKLKKMQMESNSAVNIGGQSPQTQSVQSSSTQEQADPESIENQIKKIANLLNQLNEFNHDGHFDEETTKMLKNLGIDNERDKQ</sequence>
<dbReference type="GO" id="GO:0000245">
    <property type="term" value="P:spliceosomal complex assembly"/>
    <property type="evidence" value="ECO:0007669"/>
    <property type="project" value="TreeGrafter"/>
</dbReference>
<dbReference type="GO" id="GO:0004674">
    <property type="term" value="F:protein serine/threonine kinase activity"/>
    <property type="evidence" value="ECO:0007669"/>
    <property type="project" value="UniProtKB-KW"/>
</dbReference>
<feature type="compositionally biased region" description="Acidic residues" evidence="10">
    <location>
        <begin position="753"/>
        <end position="767"/>
    </location>
</feature>
<keyword evidence="3" id="KW-0808">Transferase</keyword>
<dbReference type="InterPro" id="IPR000719">
    <property type="entry name" value="Prot_kinase_dom"/>
</dbReference>
<organism evidence="12 13">
    <name type="scientific">Streblomastix strix</name>
    <dbReference type="NCBI Taxonomy" id="222440"/>
    <lineage>
        <taxon>Eukaryota</taxon>
        <taxon>Metamonada</taxon>
        <taxon>Preaxostyla</taxon>
        <taxon>Oxymonadida</taxon>
        <taxon>Streblomastigidae</taxon>
        <taxon>Streblomastix</taxon>
    </lineage>
</organism>
<evidence type="ECO:0000256" key="3">
    <source>
        <dbReference type="ARBA" id="ARBA00022679"/>
    </source>
</evidence>
<keyword evidence="2" id="KW-0723">Serine/threonine-protein kinase</keyword>
<dbReference type="GO" id="GO:0005524">
    <property type="term" value="F:ATP binding"/>
    <property type="evidence" value="ECO:0007669"/>
    <property type="project" value="UniProtKB-UniRule"/>
</dbReference>
<evidence type="ECO:0000259" key="11">
    <source>
        <dbReference type="PROSITE" id="PS50011"/>
    </source>
</evidence>
<name>A0A5J4WSN7_9EUKA</name>
<dbReference type="PANTHER" id="PTHR47634">
    <property type="entry name" value="PROTEIN KINASE DOMAIN-CONTAINING PROTEIN-RELATED"/>
    <property type="match status" value="1"/>
</dbReference>
<dbReference type="PROSITE" id="PS00107">
    <property type="entry name" value="PROTEIN_KINASE_ATP"/>
    <property type="match status" value="1"/>
</dbReference>
<feature type="compositionally biased region" description="Basic residues" evidence="10">
    <location>
        <begin position="470"/>
        <end position="480"/>
    </location>
</feature>
<keyword evidence="6 9" id="KW-0067">ATP-binding</keyword>
<feature type="compositionally biased region" description="Basic residues" evidence="10">
    <location>
        <begin position="1032"/>
        <end position="1042"/>
    </location>
</feature>
<feature type="compositionally biased region" description="Low complexity" evidence="10">
    <location>
        <begin position="1107"/>
        <end position="1161"/>
    </location>
</feature>
<feature type="compositionally biased region" description="Low complexity" evidence="10">
    <location>
        <begin position="452"/>
        <end position="466"/>
    </location>
</feature>
<feature type="compositionally biased region" description="Low complexity" evidence="10">
    <location>
        <begin position="536"/>
        <end position="550"/>
    </location>
</feature>
<dbReference type="InterPro" id="IPR017441">
    <property type="entry name" value="Protein_kinase_ATP_BS"/>
</dbReference>
<feature type="compositionally biased region" description="Low complexity" evidence="10">
    <location>
        <begin position="481"/>
        <end position="507"/>
    </location>
</feature>
<proteinExistence type="predicted"/>
<keyword evidence="4 9" id="KW-0547">Nucleotide-binding</keyword>
<accession>A0A5J4WSN7</accession>
<evidence type="ECO:0000256" key="1">
    <source>
        <dbReference type="ARBA" id="ARBA00012513"/>
    </source>
</evidence>
<feature type="binding site" evidence="9">
    <location>
        <position position="59"/>
    </location>
    <ligand>
        <name>ATP</name>
        <dbReference type="ChEBI" id="CHEBI:30616"/>
    </ligand>
</feature>
<evidence type="ECO:0000256" key="10">
    <source>
        <dbReference type="SAM" id="MobiDB-lite"/>
    </source>
</evidence>
<feature type="compositionally biased region" description="Low complexity" evidence="10">
    <location>
        <begin position="1083"/>
        <end position="1095"/>
    </location>
</feature>
<feature type="compositionally biased region" description="Basic residues" evidence="10">
    <location>
        <begin position="773"/>
        <end position="790"/>
    </location>
</feature>
<dbReference type="OrthoDB" id="2649at2759"/>
<dbReference type="SMART" id="SM00220">
    <property type="entry name" value="S_TKc"/>
    <property type="match status" value="1"/>
</dbReference>
<dbReference type="FunFam" id="3.30.200.20:FF:000770">
    <property type="entry name" value="SRSF protein kinase 2"/>
    <property type="match status" value="1"/>
</dbReference>
<evidence type="ECO:0000256" key="4">
    <source>
        <dbReference type="ARBA" id="ARBA00022741"/>
    </source>
</evidence>
<dbReference type="PANTHER" id="PTHR47634:SF9">
    <property type="entry name" value="PROTEIN KINASE DOMAIN-CONTAINING PROTEIN-RELATED"/>
    <property type="match status" value="1"/>
</dbReference>
<gene>
    <name evidence="12" type="ORF">EZS28_007356</name>
</gene>
<feature type="region of interest" description="Disordered" evidence="10">
    <location>
        <begin position="1205"/>
        <end position="1261"/>
    </location>
</feature>
<feature type="compositionally biased region" description="Polar residues" evidence="10">
    <location>
        <begin position="733"/>
        <end position="752"/>
    </location>
</feature>
<feature type="compositionally biased region" description="Basic and acidic residues" evidence="10">
    <location>
        <begin position="1007"/>
        <end position="1031"/>
    </location>
</feature>
<feature type="compositionally biased region" description="Polar residues" evidence="10">
    <location>
        <begin position="715"/>
        <end position="724"/>
    </location>
</feature>
<keyword evidence="5 12" id="KW-0418">Kinase</keyword>
<dbReference type="PROSITE" id="PS50011">
    <property type="entry name" value="PROTEIN_KINASE_DOM"/>
    <property type="match status" value="1"/>
</dbReference>
<evidence type="ECO:0000313" key="12">
    <source>
        <dbReference type="EMBL" id="KAA6397119.1"/>
    </source>
</evidence>
<feature type="compositionally biased region" description="Low complexity" evidence="10">
    <location>
        <begin position="1053"/>
        <end position="1068"/>
    </location>
</feature>
<dbReference type="FunFam" id="1.10.510.10:FF:000275">
    <property type="entry name" value="SRSF protein kinase 2 isoform X3"/>
    <property type="match status" value="1"/>
</dbReference>
<dbReference type="InterPro" id="IPR051334">
    <property type="entry name" value="SRPK"/>
</dbReference>
<feature type="compositionally biased region" description="Basic and acidic residues" evidence="10">
    <location>
        <begin position="893"/>
        <end position="914"/>
    </location>
</feature>
<feature type="compositionally biased region" description="Acidic residues" evidence="10">
    <location>
        <begin position="586"/>
        <end position="659"/>
    </location>
</feature>
<dbReference type="GO" id="GO:0050684">
    <property type="term" value="P:regulation of mRNA processing"/>
    <property type="evidence" value="ECO:0007669"/>
    <property type="project" value="TreeGrafter"/>
</dbReference>
<feature type="compositionally biased region" description="Acidic residues" evidence="10">
    <location>
        <begin position="1096"/>
        <end position="1106"/>
    </location>
</feature>
<feature type="compositionally biased region" description="Polar residues" evidence="10">
    <location>
        <begin position="857"/>
        <end position="878"/>
    </location>
</feature>
<reference evidence="12 13" key="1">
    <citation type="submission" date="2019-03" db="EMBL/GenBank/DDBJ databases">
        <title>Single cell metagenomics reveals metabolic interactions within the superorganism composed of flagellate Streblomastix strix and complex community of Bacteroidetes bacteria on its surface.</title>
        <authorList>
            <person name="Treitli S.C."/>
            <person name="Kolisko M."/>
            <person name="Husnik F."/>
            <person name="Keeling P."/>
            <person name="Hampl V."/>
        </authorList>
    </citation>
    <scope>NUCLEOTIDE SEQUENCE [LARGE SCALE GENOMIC DNA]</scope>
    <source>
        <strain evidence="12">ST1C</strain>
    </source>
</reference>
<dbReference type="InterPro" id="IPR011009">
    <property type="entry name" value="Kinase-like_dom_sf"/>
</dbReference>
<feature type="compositionally biased region" description="Acidic residues" evidence="10">
    <location>
        <begin position="795"/>
        <end position="822"/>
    </location>
</feature>
<evidence type="ECO:0000313" key="13">
    <source>
        <dbReference type="Proteomes" id="UP000324800"/>
    </source>
</evidence>
<evidence type="ECO:0000256" key="6">
    <source>
        <dbReference type="ARBA" id="ARBA00022840"/>
    </source>
</evidence>
<dbReference type="EC" id="2.7.11.1" evidence="1"/>
<dbReference type="Gene3D" id="3.30.200.20">
    <property type="entry name" value="Phosphorylase Kinase, domain 1"/>
    <property type="match status" value="1"/>
</dbReference>
<dbReference type="Gene3D" id="1.10.510.10">
    <property type="entry name" value="Transferase(Phosphotransferase) domain 1"/>
    <property type="match status" value="1"/>
</dbReference>
<comment type="catalytic activity">
    <reaction evidence="8">
        <text>L-seryl-[protein] + ATP = O-phospho-L-seryl-[protein] + ADP + H(+)</text>
        <dbReference type="Rhea" id="RHEA:17989"/>
        <dbReference type="Rhea" id="RHEA-COMP:9863"/>
        <dbReference type="Rhea" id="RHEA-COMP:11604"/>
        <dbReference type="ChEBI" id="CHEBI:15378"/>
        <dbReference type="ChEBI" id="CHEBI:29999"/>
        <dbReference type="ChEBI" id="CHEBI:30616"/>
        <dbReference type="ChEBI" id="CHEBI:83421"/>
        <dbReference type="ChEBI" id="CHEBI:456216"/>
        <dbReference type="EC" id="2.7.11.1"/>
    </reaction>
</comment>
<evidence type="ECO:0000256" key="5">
    <source>
        <dbReference type="ARBA" id="ARBA00022777"/>
    </source>
</evidence>
<feature type="compositionally biased region" description="Basic residues" evidence="10">
    <location>
        <begin position="1205"/>
        <end position="1225"/>
    </location>
</feature>
<dbReference type="PROSITE" id="PS00108">
    <property type="entry name" value="PROTEIN_KINASE_ST"/>
    <property type="match status" value="1"/>
</dbReference>
<dbReference type="InterPro" id="IPR008271">
    <property type="entry name" value="Ser/Thr_kinase_AS"/>
</dbReference>
<evidence type="ECO:0000256" key="8">
    <source>
        <dbReference type="ARBA" id="ARBA00048679"/>
    </source>
</evidence>
<dbReference type="Proteomes" id="UP000324800">
    <property type="component" value="Unassembled WGS sequence"/>
</dbReference>
<dbReference type="CDD" id="cd14136">
    <property type="entry name" value="STKc_SRPK"/>
    <property type="match status" value="1"/>
</dbReference>
<feature type="non-terminal residue" evidence="12">
    <location>
        <position position="1303"/>
    </location>
</feature>
<feature type="region of interest" description="Disordered" evidence="10">
    <location>
        <begin position="431"/>
        <end position="1193"/>
    </location>
</feature>
<feature type="compositionally biased region" description="Basic residues" evidence="10">
    <location>
        <begin position="1178"/>
        <end position="1190"/>
    </location>
</feature>
<evidence type="ECO:0000256" key="2">
    <source>
        <dbReference type="ARBA" id="ARBA00022527"/>
    </source>
</evidence>
<evidence type="ECO:0000256" key="9">
    <source>
        <dbReference type="PROSITE-ProRule" id="PRU10141"/>
    </source>
</evidence>
<feature type="compositionally biased region" description="Basic residues" evidence="10">
    <location>
        <begin position="668"/>
        <end position="679"/>
    </location>
</feature>
<feature type="compositionally biased region" description="Low complexity" evidence="10">
    <location>
        <begin position="696"/>
        <end position="714"/>
    </location>
</feature>
<dbReference type="EMBL" id="SNRW01001255">
    <property type="protein sequence ID" value="KAA6397119.1"/>
    <property type="molecule type" value="Genomic_DNA"/>
</dbReference>
<feature type="compositionally biased region" description="Basic and acidic residues" evidence="10">
    <location>
        <begin position="431"/>
        <end position="451"/>
    </location>
</feature>
<dbReference type="Pfam" id="PF00069">
    <property type="entry name" value="Pkinase"/>
    <property type="match status" value="2"/>
</dbReference>
<feature type="domain" description="Protein kinase" evidence="11">
    <location>
        <begin position="30"/>
        <end position="412"/>
    </location>
</feature>
<dbReference type="SUPFAM" id="SSF56112">
    <property type="entry name" value="Protein kinase-like (PK-like)"/>
    <property type="match status" value="1"/>
</dbReference>
<feature type="compositionally biased region" description="Low complexity" evidence="10">
    <location>
        <begin position="1239"/>
        <end position="1252"/>
    </location>
</feature>
<feature type="compositionally biased region" description="Acidic residues" evidence="10">
    <location>
        <begin position="924"/>
        <end position="948"/>
    </location>
</feature>